<dbReference type="Proteomes" id="UP000225433">
    <property type="component" value="Unassembled WGS sequence"/>
</dbReference>
<dbReference type="Proteomes" id="UP000094600">
    <property type="component" value="Chromosome"/>
</dbReference>
<protein>
    <submittedName>
        <fullName evidence="2">Uncharacterized protein</fullName>
    </submittedName>
</protein>
<proteinExistence type="predicted"/>
<keyword evidence="3" id="KW-1185">Reference proteome</keyword>
<dbReference type="EMBL" id="NJAI01000005">
    <property type="protein sequence ID" value="PHM54063.1"/>
    <property type="molecule type" value="Genomic_DNA"/>
</dbReference>
<name>A0A2G0Q4C0_XENHO</name>
<gene>
    <name evidence="1" type="ORF">A9255_19335</name>
    <name evidence="2" type="ORF">Xhom_03133</name>
</gene>
<reference evidence="2 4" key="2">
    <citation type="journal article" date="2017" name="Nat. Microbiol.">
        <title>Natural product diversity associated with the nematode symbionts Photorhabdus and Xenorhabdus.</title>
        <authorList>
            <person name="Tobias N.J."/>
            <person name="Wolff H."/>
            <person name="Djahanschiri B."/>
            <person name="Grundmann F."/>
            <person name="Kronenwerth M."/>
            <person name="Shi Y.M."/>
            <person name="Simonyi S."/>
            <person name="Grun P."/>
            <person name="Shapiro-Ilan D."/>
            <person name="Pidot S.J."/>
            <person name="Stinear T.P."/>
            <person name="Ebersberger I."/>
            <person name="Bode H.B."/>
        </authorList>
    </citation>
    <scope>NUCLEOTIDE SEQUENCE [LARGE SCALE GENOMIC DNA]</scope>
    <source>
        <strain evidence="2 4">DSM 17903</strain>
    </source>
</reference>
<accession>A0A2G0Q4C0</accession>
<reference evidence="1 3" key="1">
    <citation type="submission" date="2016-06" db="EMBL/GenBank/DDBJ databases">
        <title>Bacterial characters and pathogenicity of Xenorhabdus hominickii from an entomopathogenic nematode, Steinernema monticolum.</title>
        <authorList>
            <person name="Park Y."/>
            <person name="Kim Y."/>
        </authorList>
    </citation>
    <scope>NUCLEOTIDE SEQUENCE [LARGE SCALE GENOMIC DNA]</scope>
    <source>
        <strain evidence="1 3">ANU1</strain>
    </source>
</reference>
<sequence>MVNKDLSLSFLGHFLSFPNRVAFLVSNDLRYLCHSKEPFHYISILNQLVSIEGGRGTYDKFQYGVIQVKIRIILKEFEVGVILSCSLI</sequence>
<evidence type="ECO:0000313" key="4">
    <source>
        <dbReference type="Proteomes" id="UP000225433"/>
    </source>
</evidence>
<dbReference type="EMBL" id="CP016176">
    <property type="protein sequence ID" value="AOM42510.1"/>
    <property type="molecule type" value="Genomic_DNA"/>
</dbReference>
<evidence type="ECO:0000313" key="2">
    <source>
        <dbReference type="EMBL" id="PHM54063.1"/>
    </source>
</evidence>
<dbReference type="STRING" id="351679.A9255_19335"/>
<dbReference type="AlphaFoldDB" id="A0A2G0Q4C0"/>
<organism evidence="2 4">
    <name type="scientific">Xenorhabdus hominickii</name>
    <dbReference type="NCBI Taxonomy" id="351679"/>
    <lineage>
        <taxon>Bacteria</taxon>
        <taxon>Pseudomonadati</taxon>
        <taxon>Pseudomonadota</taxon>
        <taxon>Gammaproteobacteria</taxon>
        <taxon>Enterobacterales</taxon>
        <taxon>Morganellaceae</taxon>
        <taxon>Xenorhabdus</taxon>
    </lineage>
</organism>
<evidence type="ECO:0000313" key="3">
    <source>
        <dbReference type="Proteomes" id="UP000094600"/>
    </source>
</evidence>
<evidence type="ECO:0000313" key="1">
    <source>
        <dbReference type="EMBL" id="AOM42510.1"/>
    </source>
</evidence>
<dbReference type="KEGG" id="xho:A9255_19335"/>